<dbReference type="Proteomes" id="UP000250140">
    <property type="component" value="Unassembled WGS sequence"/>
</dbReference>
<dbReference type="EMBL" id="KV750216">
    <property type="protein sequence ID" value="OCL05751.1"/>
    <property type="molecule type" value="Genomic_DNA"/>
</dbReference>
<evidence type="ECO:0000313" key="2">
    <source>
        <dbReference type="Proteomes" id="UP000250140"/>
    </source>
</evidence>
<sequence>MRRIVRRGRRLKSWRRGRRRVRRGCCRCFWYASAGWRSCICRNWFDAILVTPVGPAGLGISLSFSRNGVLVGGMLFVCIKESGRLSGLDILVRSGNI</sequence>
<gene>
    <name evidence="1" type="ORF">AOQ84DRAFT_390671</name>
</gene>
<keyword evidence="2" id="KW-1185">Reference proteome</keyword>
<protein>
    <submittedName>
        <fullName evidence="1">Uncharacterized protein</fullName>
    </submittedName>
</protein>
<organism evidence="1 2">
    <name type="scientific">Glonium stellatum</name>
    <dbReference type="NCBI Taxonomy" id="574774"/>
    <lineage>
        <taxon>Eukaryota</taxon>
        <taxon>Fungi</taxon>
        <taxon>Dikarya</taxon>
        <taxon>Ascomycota</taxon>
        <taxon>Pezizomycotina</taxon>
        <taxon>Dothideomycetes</taxon>
        <taxon>Pleosporomycetidae</taxon>
        <taxon>Gloniales</taxon>
        <taxon>Gloniaceae</taxon>
        <taxon>Glonium</taxon>
    </lineage>
</organism>
<dbReference type="AlphaFoldDB" id="A0A8E2EVW2"/>
<evidence type="ECO:0000313" key="1">
    <source>
        <dbReference type="EMBL" id="OCL05751.1"/>
    </source>
</evidence>
<accession>A0A8E2EVW2</accession>
<reference evidence="1 2" key="1">
    <citation type="journal article" date="2016" name="Nat. Commun.">
        <title>Ectomycorrhizal ecology is imprinted in the genome of the dominant symbiotic fungus Cenococcum geophilum.</title>
        <authorList>
            <consortium name="DOE Joint Genome Institute"/>
            <person name="Peter M."/>
            <person name="Kohler A."/>
            <person name="Ohm R.A."/>
            <person name="Kuo A."/>
            <person name="Krutzmann J."/>
            <person name="Morin E."/>
            <person name="Arend M."/>
            <person name="Barry K.W."/>
            <person name="Binder M."/>
            <person name="Choi C."/>
            <person name="Clum A."/>
            <person name="Copeland A."/>
            <person name="Grisel N."/>
            <person name="Haridas S."/>
            <person name="Kipfer T."/>
            <person name="LaButti K."/>
            <person name="Lindquist E."/>
            <person name="Lipzen A."/>
            <person name="Maire R."/>
            <person name="Meier B."/>
            <person name="Mihaltcheva S."/>
            <person name="Molinier V."/>
            <person name="Murat C."/>
            <person name="Poggeler S."/>
            <person name="Quandt C.A."/>
            <person name="Sperisen C."/>
            <person name="Tritt A."/>
            <person name="Tisserant E."/>
            <person name="Crous P.W."/>
            <person name="Henrissat B."/>
            <person name="Nehls U."/>
            <person name="Egli S."/>
            <person name="Spatafora J.W."/>
            <person name="Grigoriev I.V."/>
            <person name="Martin F.M."/>
        </authorList>
    </citation>
    <scope>NUCLEOTIDE SEQUENCE [LARGE SCALE GENOMIC DNA]</scope>
    <source>
        <strain evidence="1 2">CBS 207.34</strain>
    </source>
</reference>
<proteinExistence type="predicted"/>
<name>A0A8E2EVW2_9PEZI</name>